<dbReference type="Pfam" id="PF16861">
    <property type="entry name" value="Carbam_trans_C"/>
    <property type="match status" value="1"/>
</dbReference>
<evidence type="ECO:0000313" key="4">
    <source>
        <dbReference type="EMBL" id="OGM70621.1"/>
    </source>
</evidence>
<dbReference type="GO" id="GO:0003824">
    <property type="term" value="F:catalytic activity"/>
    <property type="evidence" value="ECO:0007669"/>
    <property type="project" value="InterPro"/>
</dbReference>
<evidence type="ECO:0008006" key="6">
    <source>
        <dbReference type="Google" id="ProtNLM"/>
    </source>
</evidence>
<feature type="domain" description="Carbamoyltransferase C-terminal" evidence="3">
    <location>
        <begin position="569"/>
        <end position="731"/>
    </location>
</feature>
<dbReference type="InterPro" id="IPR031730">
    <property type="entry name" value="Carbam_trans_C"/>
</dbReference>
<dbReference type="STRING" id="1802525.A2975_00200"/>
<comment type="similarity">
    <text evidence="1">Belongs to the NodU/CmcH family.</text>
</comment>
<evidence type="ECO:0000313" key="5">
    <source>
        <dbReference type="Proteomes" id="UP000178429"/>
    </source>
</evidence>
<protein>
    <recommendedName>
        <fullName evidence="6">Carbamoyltransferase</fullName>
    </recommendedName>
</protein>
<dbReference type="EMBL" id="MGHL01000003">
    <property type="protein sequence ID" value="OGM70621.1"/>
    <property type="molecule type" value="Genomic_DNA"/>
</dbReference>
<dbReference type="InterPro" id="IPR038152">
    <property type="entry name" value="Carbam_trans_C_sf"/>
</dbReference>
<sequence length="738" mass="84227">MDNRWLLKYSKNRFSQRGEDGILEKIFEILGVRTGWCVDVGAYGRTLSNTYALIERGWHGVLIEANEQRLLKLKKHHERAHRDTYCICAHVEPAGERSLDNLLKGVPLPKDFELLSIDIDGNEYYIWESLHNHSPLVVIIEFNPLVKYTDYLQAPNGMSGASLSYMVKLGREKGYELLSATSFNAIFVKKKVFPKFGIHNNSIEKIWTPDSGDLSQIPKVTKIVGFQSGHDVAYCVLENGIPILCEELERVTRKKMELGDGLKFFFSRYENPKDIDCFTFGNWGGRVEKRHRITGDKKSEERMFKILAPYVGQFYEFGHHLSHAANAFYTSNFDKALIITMDGGGREDDKTTTGFTISQGVKNKIKRLKIFHGPEANLGWVWHDMTKYVFGLSVGYPTGDQAGTVMAMATLGKPKYTKLMPNFRENLKELITLANKSEQEKFNVAASLQKYTETTFRRAVTPYIKGHKNLCVSGGVSLNCVLLGKIRTWFPEIKNIFADPVPYDAGAALGSARYLWHHILGNKRIKNQIQNMSPYLGKSYSQKDIENACSLLSNKIKVLKATDEEVLRKINDQKIVAVYGGRSETGRRALGNRSILADPRSPDMKVKINEKVKHRQWFRPVAPSILEEKVGYWFEEKVSSPYMSFAIKIKKNKRDKVPAVVHYDGTGRLQTVNKELNPWYYHFIKKWEKLTGVPILVNTSFNDTEPIVETPENALACFLKTEIDCLYFFDYGILVEKL</sequence>
<dbReference type="Pfam" id="PF02543">
    <property type="entry name" value="Carbam_trans_N"/>
    <property type="match status" value="2"/>
</dbReference>
<evidence type="ECO:0000259" key="3">
    <source>
        <dbReference type="Pfam" id="PF16861"/>
    </source>
</evidence>
<feature type="domain" description="Carbamoyltransferase" evidence="2">
    <location>
        <begin position="318"/>
        <end position="424"/>
    </location>
</feature>
<dbReference type="CDD" id="cd24033">
    <property type="entry name" value="ASKHA_NBD_NodU_CmcH-like_N"/>
    <property type="match status" value="1"/>
</dbReference>
<dbReference type="AlphaFoldDB" id="A0A1F8C2Q8"/>
<dbReference type="PANTHER" id="PTHR34847:SF1">
    <property type="entry name" value="NODULATION PROTEIN U"/>
    <property type="match status" value="1"/>
</dbReference>
<evidence type="ECO:0000259" key="2">
    <source>
        <dbReference type="Pfam" id="PF02543"/>
    </source>
</evidence>
<accession>A0A1F8C2Q8</accession>
<organism evidence="4 5">
    <name type="scientific">Candidatus Woesebacteria bacterium RIFCSPLOWO2_01_FULL_44_14</name>
    <dbReference type="NCBI Taxonomy" id="1802525"/>
    <lineage>
        <taxon>Bacteria</taxon>
        <taxon>Candidatus Woeseibacteriota</taxon>
    </lineage>
</organism>
<dbReference type="PANTHER" id="PTHR34847">
    <property type="entry name" value="NODULATION PROTEIN U"/>
    <property type="match status" value="1"/>
</dbReference>
<evidence type="ECO:0000256" key="1">
    <source>
        <dbReference type="ARBA" id="ARBA00006129"/>
    </source>
</evidence>
<dbReference type="SUPFAM" id="SSF53335">
    <property type="entry name" value="S-adenosyl-L-methionine-dependent methyltransferases"/>
    <property type="match status" value="1"/>
</dbReference>
<dbReference type="SUPFAM" id="SSF53067">
    <property type="entry name" value="Actin-like ATPase domain"/>
    <property type="match status" value="1"/>
</dbReference>
<dbReference type="Gene3D" id="3.30.420.40">
    <property type="match status" value="1"/>
</dbReference>
<proteinExistence type="inferred from homology"/>
<dbReference type="InterPro" id="IPR029063">
    <property type="entry name" value="SAM-dependent_MTases_sf"/>
</dbReference>
<dbReference type="Gene3D" id="3.90.870.20">
    <property type="entry name" value="Carbamoyltransferase, C-terminal domain"/>
    <property type="match status" value="1"/>
</dbReference>
<feature type="domain" description="Carbamoyltransferase" evidence="2">
    <location>
        <begin position="429"/>
        <end position="512"/>
    </location>
</feature>
<dbReference type="InterPro" id="IPR043129">
    <property type="entry name" value="ATPase_NBD"/>
</dbReference>
<dbReference type="InterPro" id="IPR051338">
    <property type="entry name" value="NodU/CmcH_Carbamoyltrnsfr"/>
</dbReference>
<name>A0A1F8C2Q8_9BACT</name>
<dbReference type="InterPro" id="IPR003696">
    <property type="entry name" value="Carbtransf_dom"/>
</dbReference>
<reference evidence="4 5" key="1">
    <citation type="journal article" date="2016" name="Nat. Commun.">
        <title>Thousands of microbial genomes shed light on interconnected biogeochemical processes in an aquifer system.</title>
        <authorList>
            <person name="Anantharaman K."/>
            <person name="Brown C.T."/>
            <person name="Hug L.A."/>
            <person name="Sharon I."/>
            <person name="Castelle C.J."/>
            <person name="Probst A.J."/>
            <person name="Thomas B.C."/>
            <person name="Singh A."/>
            <person name="Wilkins M.J."/>
            <person name="Karaoz U."/>
            <person name="Brodie E.L."/>
            <person name="Williams K.H."/>
            <person name="Hubbard S.S."/>
            <person name="Banfield J.F."/>
        </authorList>
    </citation>
    <scope>NUCLEOTIDE SEQUENCE [LARGE SCALE GENOMIC DNA]</scope>
</reference>
<comment type="caution">
    <text evidence="4">The sequence shown here is derived from an EMBL/GenBank/DDBJ whole genome shotgun (WGS) entry which is preliminary data.</text>
</comment>
<dbReference type="Proteomes" id="UP000178429">
    <property type="component" value="Unassembled WGS sequence"/>
</dbReference>
<gene>
    <name evidence="4" type="ORF">A2975_00200</name>
</gene>